<dbReference type="OrthoDB" id="5296904at2"/>
<dbReference type="PANTHER" id="PTHR38459">
    <property type="entry name" value="PROPHAGE BACTOPRENOL-LINKED GLUCOSE TRANSLOCASE HOMOLOG"/>
    <property type="match status" value="1"/>
</dbReference>
<dbReference type="InterPro" id="IPR007267">
    <property type="entry name" value="GtrA_DPMS_TM"/>
</dbReference>
<dbReference type="GO" id="GO:0000271">
    <property type="term" value="P:polysaccharide biosynthetic process"/>
    <property type="evidence" value="ECO:0007669"/>
    <property type="project" value="InterPro"/>
</dbReference>
<evidence type="ECO:0000256" key="6">
    <source>
        <dbReference type="SAM" id="Phobius"/>
    </source>
</evidence>
<dbReference type="Pfam" id="PF04138">
    <property type="entry name" value="GtrA_DPMS_TM"/>
    <property type="match status" value="1"/>
</dbReference>
<evidence type="ECO:0000313" key="9">
    <source>
        <dbReference type="Proteomes" id="UP000318431"/>
    </source>
</evidence>
<evidence type="ECO:0000256" key="4">
    <source>
        <dbReference type="ARBA" id="ARBA00022989"/>
    </source>
</evidence>
<accession>A0A562R1Z7</accession>
<sequence length="140" mass="14885">MPDPSIPASLPASGNFSPRSLLVFLCVGGAATAAHYLVMALLMRAGLPAVPASGMGFLLSALLNYLLNEQLTFHSRLERRITAPRFALVAATGLALNHLLLDRLTGAGLATVPAQLLTTTGVIAWNYCIHGAWTFSSRRR</sequence>
<proteinExistence type="inferred from homology"/>
<keyword evidence="9" id="KW-1185">Reference proteome</keyword>
<keyword evidence="3 6" id="KW-0812">Transmembrane</keyword>
<comment type="caution">
    <text evidence="8">The sequence shown here is derived from an EMBL/GenBank/DDBJ whole genome shotgun (WGS) entry which is preliminary data.</text>
</comment>
<evidence type="ECO:0000256" key="2">
    <source>
        <dbReference type="ARBA" id="ARBA00009399"/>
    </source>
</evidence>
<keyword evidence="4 6" id="KW-1133">Transmembrane helix</keyword>
<protein>
    <submittedName>
        <fullName evidence="8">Putative flippase GtrA</fullName>
    </submittedName>
</protein>
<dbReference type="AlphaFoldDB" id="A0A562R1Z7"/>
<feature type="transmembrane region" description="Helical" evidence="6">
    <location>
        <begin position="113"/>
        <end position="135"/>
    </location>
</feature>
<evidence type="ECO:0000256" key="1">
    <source>
        <dbReference type="ARBA" id="ARBA00004141"/>
    </source>
</evidence>
<feature type="transmembrane region" description="Helical" evidence="6">
    <location>
        <begin position="21"/>
        <end position="43"/>
    </location>
</feature>
<organism evidence="8 9">
    <name type="scientific">Pseudoduganella lurida</name>
    <dbReference type="NCBI Taxonomy" id="1036180"/>
    <lineage>
        <taxon>Bacteria</taxon>
        <taxon>Pseudomonadati</taxon>
        <taxon>Pseudomonadota</taxon>
        <taxon>Betaproteobacteria</taxon>
        <taxon>Burkholderiales</taxon>
        <taxon>Oxalobacteraceae</taxon>
        <taxon>Telluria group</taxon>
        <taxon>Pseudoduganella</taxon>
    </lineage>
</organism>
<name>A0A562R1Z7_9BURK</name>
<dbReference type="InterPro" id="IPR051401">
    <property type="entry name" value="GtrA_CellWall_Glycosyl"/>
</dbReference>
<comment type="subcellular location">
    <subcellularLocation>
        <location evidence="1">Membrane</location>
        <topology evidence="1">Multi-pass membrane protein</topology>
    </subcellularLocation>
</comment>
<feature type="transmembrane region" description="Helical" evidence="6">
    <location>
        <begin position="83"/>
        <end position="101"/>
    </location>
</feature>
<gene>
    <name evidence="8" type="ORF">IP91_03920</name>
</gene>
<dbReference type="GO" id="GO:0005886">
    <property type="term" value="C:plasma membrane"/>
    <property type="evidence" value="ECO:0007669"/>
    <property type="project" value="TreeGrafter"/>
</dbReference>
<evidence type="ECO:0000256" key="3">
    <source>
        <dbReference type="ARBA" id="ARBA00022692"/>
    </source>
</evidence>
<feature type="domain" description="GtrA/DPMS transmembrane" evidence="7">
    <location>
        <begin position="24"/>
        <end position="135"/>
    </location>
</feature>
<evidence type="ECO:0000313" key="8">
    <source>
        <dbReference type="EMBL" id="TWI63079.1"/>
    </source>
</evidence>
<dbReference type="Proteomes" id="UP000318431">
    <property type="component" value="Unassembled WGS sequence"/>
</dbReference>
<evidence type="ECO:0000259" key="7">
    <source>
        <dbReference type="Pfam" id="PF04138"/>
    </source>
</evidence>
<dbReference type="EMBL" id="VLLB01000007">
    <property type="protein sequence ID" value="TWI63079.1"/>
    <property type="molecule type" value="Genomic_DNA"/>
</dbReference>
<feature type="transmembrane region" description="Helical" evidence="6">
    <location>
        <begin position="49"/>
        <end position="67"/>
    </location>
</feature>
<reference evidence="8 9" key="1">
    <citation type="journal article" date="2015" name="Stand. Genomic Sci.">
        <title>Genomic Encyclopedia of Bacterial and Archaeal Type Strains, Phase III: the genomes of soil and plant-associated and newly described type strains.</title>
        <authorList>
            <person name="Whitman W.B."/>
            <person name="Woyke T."/>
            <person name="Klenk H.P."/>
            <person name="Zhou Y."/>
            <person name="Lilburn T.G."/>
            <person name="Beck B.J."/>
            <person name="De Vos P."/>
            <person name="Vandamme P."/>
            <person name="Eisen J.A."/>
            <person name="Garrity G."/>
            <person name="Hugenholtz P."/>
            <person name="Kyrpides N.C."/>
        </authorList>
    </citation>
    <scope>NUCLEOTIDE SEQUENCE [LARGE SCALE GENOMIC DNA]</scope>
    <source>
        <strain evidence="8 9">CGMCC 1.10822</strain>
    </source>
</reference>
<keyword evidence="5 6" id="KW-0472">Membrane</keyword>
<evidence type="ECO:0000256" key="5">
    <source>
        <dbReference type="ARBA" id="ARBA00023136"/>
    </source>
</evidence>
<dbReference type="PANTHER" id="PTHR38459:SF1">
    <property type="entry name" value="PROPHAGE BACTOPRENOL-LINKED GLUCOSE TRANSLOCASE HOMOLOG"/>
    <property type="match status" value="1"/>
</dbReference>
<comment type="similarity">
    <text evidence="2">Belongs to the GtrA family.</text>
</comment>
<dbReference type="RefSeq" id="WP_145650974.1">
    <property type="nucleotide sequence ID" value="NZ_VLLB01000007.1"/>
</dbReference>